<proteinExistence type="inferred from homology"/>
<dbReference type="InterPro" id="IPR008144">
    <property type="entry name" value="Guanylate_kin-like_dom"/>
</dbReference>
<evidence type="ECO:0000256" key="5">
    <source>
        <dbReference type="ARBA" id="ARBA00048594"/>
    </source>
</evidence>
<dbReference type="InterPro" id="IPR008145">
    <property type="entry name" value="GK/Ca_channel_bsu"/>
</dbReference>
<sequence length="195" mass="22501">MYELKDKEMIFVFTGPTGAGRKTIAELAGATIPMKQVISYTTREPRANEAEGRDYHFIGADEFQSAMRNDEFVETVEIDGVHYGIKSADVEAGLRQYGCIYLVLNRYGADILKKLYGDKVKRFFIYASPDTIVSRLVERGDSRDRIDRYVSHYDEEMEYRGECEHAYENLDSSRTIYDVAKELENYLQRGLLELD</sequence>
<evidence type="ECO:0000256" key="4">
    <source>
        <dbReference type="ARBA" id="ARBA00022777"/>
    </source>
</evidence>
<keyword evidence="8" id="KW-1185">Reference proteome</keyword>
<dbReference type="OrthoDB" id="1033810at2"/>
<evidence type="ECO:0000256" key="1">
    <source>
        <dbReference type="ARBA" id="ARBA00003531"/>
    </source>
</evidence>
<evidence type="ECO:0000313" key="7">
    <source>
        <dbReference type="EMBL" id="TNJ64105.1"/>
    </source>
</evidence>
<evidence type="ECO:0000259" key="6">
    <source>
        <dbReference type="PROSITE" id="PS50052"/>
    </source>
</evidence>
<dbReference type="Proteomes" id="UP000307943">
    <property type="component" value="Unassembled WGS sequence"/>
</dbReference>
<reference evidence="7 8" key="1">
    <citation type="submission" date="2019-05" db="EMBL/GenBank/DDBJ databases">
        <title>We sequenced the genome of Paenibacillus hemerocallicola KCTC 33185 for further insight into its adaptation and study the phylogeny of Paenibacillus.</title>
        <authorList>
            <person name="Narsing Rao M.P."/>
        </authorList>
    </citation>
    <scope>NUCLEOTIDE SEQUENCE [LARGE SCALE GENOMIC DNA]</scope>
    <source>
        <strain evidence="7 8">KCTC 33185</strain>
    </source>
</reference>
<gene>
    <name evidence="7" type="ORF">FE784_21805</name>
</gene>
<name>A0A5C4T5Q4_9BACL</name>
<accession>A0A5C4T5Q4</accession>
<comment type="caution">
    <text evidence="7">The sequence shown here is derived from an EMBL/GenBank/DDBJ whole genome shotgun (WGS) entry which is preliminary data.</text>
</comment>
<dbReference type="PANTHER" id="PTHR23117:SF13">
    <property type="entry name" value="GUANYLATE KINASE"/>
    <property type="match status" value="1"/>
</dbReference>
<dbReference type="PROSITE" id="PS50052">
    <property type="entry name" value="GUANYLATE_KINASE_2"/>
    <property type="match status" value="1"/>
</dbReference>
<organism evidence="7 8">
    <name type="scientific">Paenibacillus hemerocallicola</name>
    <dbReference type="NCBI Taxonomy" id="1172614"/>
    <lineage>
        <taxon>Bacteria</taxon>
        <taxon>Bacillati</taxon>
        <taxon>Bacillota</taxon>
        <taxon>Bacilli</taxon>
        <taxon>Bacillales</taxon>
        <taxon>Paenibacillaceae</taxon>
        <taxon>Paenibacillus</taxon>
    </lineage>
</organism>
<dbReference type="PROSITE" id="PS00856">
    <property type="entry name" value="GUANYLATE_KINASE_1"/>
    <property type="match status" value="1"/>
</dbReference>
<keyword evidence="4 7" id="KW-0418">Kinase</keyword>
<evidence type="ECO:0000313" key="8">
    <source>
        <dbReference type="Proteomes" id="UP000307943"/>
    </source>
</evidence>
<feature type="domain" description="Guanylate kinase-like" evidence="6">
    <location>
        <begin position="8"/>
        <end position="188"/>
    </location>
</feature>
<dbReference type="Gene3D" id="3.40.50.300">
    <property type="entry name" value="P-loop containing nucleotide triphosphate hydrolases"/>
    <property type="match status" value="1"/>
</dbReference>
<comment type="catalytic activity">
    <reaction evidence="5">
        <text>GMP + ATP = GDP + ADP</text>
        <dbReference type="Rhea" id="RHEA:20780"/>
        <dbReference type="ChEBI" id="CHEBI:30616"/>
        <dbReference type="ChEBI" id="CHEBI:58115"/>
        <dbReference type="ChEBI" id="CHEBI:58189"/>
        <dbReference type="ChEBI" id="CHEBI:456216"/>
        <dbReference type="EC" id="2.7.4.8"/>
    </reaction>
</comment>
<dbReference type="InterPro" id="IPR020590">
    <property type="entry name" value="Guanylate_kinase_CS"/>
</dbReference>
<keyword evidence="3" id="KW-0808">Transferase</keyword>
<dbReference type="RefSeq" id="WP_139604355.1">
    <property type="nucleotide sequence ID" value="NZ_VDCQ01000033.1"/>
</dbReference>
<comment type="function">
    <text evidence="1">Essential for recycling GMP and indirectly, cGMP.</text>
</comment>
<evidence type="ECO:0000256" key="3">
    <source>
        <dbReference type="ARBA" id="ARBA00022679"/>
    </source>
</evidence>
<dbReference type="InterPro" id="IPR027417">
    <property type="entry name" value="P-loop_NTPase"/>
</dbReference>
<dbReference type="GO" id="GO:0005829">
    <property type="term" value="C:cytosol"/>
    <property type="evidence" value="ECO:0007669"/>
    <property type="project" value="TreeGrafter"/>
</dbReference>
<protein>
    <submittedName>
        <fullName evidence="7">Guanylate kinase</fullName>
    </submittedName>
</protein>
<dbReference type="AlphaFoldDB" id="A0A5C4T5Q4"/>
<comment type="similarity">
    <text evidence="2">Belongs to the guanylate kinase family.</text>
</comment>
<dbReference type="SMART" id="SM00072">
    <property type="entry name" value="GuKc"/>
    <property type="match status" value="1"/>
</dbReference>
<dbReference type="EMBL" id="VDCQ01000033">
    <property type="protein sequence ID" value="TNJ64105.1"/>
    <property type="molecule type" value="Genomic_DNA"/>
</dbReference>
<dbReference type="SUPFAM" id="SSF52540">
    <property type="entry name" value="P-loop containing nucleoside triphosphate hydrolases"/>
    <property type="match status" value="1"/>
</dbReference>
<evidence type="ECO:0000256" key="2">
    <source>
        <dbReference type="ARBA" id="ARBA00005790"/>
    </source>
</evidence>
<dbReference type="GO" id="GO:0004385">
    <property type="term" value="F:GMP kinase activity"/>
    <property type="evidence" value="ECO:0007669"/>
    <property type="project" value="UniProtKB-EC"/>
</dbReference>
<dbReference type="PANTHER" id="PTHR23117">
    <property type="entry name" value="GUANYLATE KINASE-RELATED"/>
    <property type="match status" value="1"/>
</dbReference>
<dbReference type="Pfam" id="PF00625">
    <property type="entry name" value="Guanylate_kin"/>
    <property type="match status" value="1"/>
</dbReference>